<keyword evidence="2" id="KW-0378">Hydrolase</keyword>
<dbReference type="SUPFAM" id="SSF56300">
    <property type="entry name" value="Metallo-dependent phosphatases"/>
    <property type="match status" value="1"/>
</dbReference>
<dbReference type="PANTHER" id="PTHR42850">
    <property type="entry name" value="METALLOPHOSPHOESTERASE"/>
    <property type="match status" value="1"/>
</dbReference>
<keyword evidence="3" id="KW-1185">Reference proteome</keyword>
<dbReference type="CDD" id="cd00144">
    <property type="entry name" value="MPP_PPP_family"/>
    <property type="match status" value="1"/>
</dbReference>
<name>A0ABS4I4S6_9BACL</name>
<dbReference type="Proteomes" id="UP001519344">
    <property type="component" value="Unassembled WGS sequence"/>
</dbReference>
<dbReference type="Pfam" id="PF00149">
    <property type="entry name" value="Metallophos"/>
    <property type="match status" value="1"/>
</dbReference>
<accession>A0ABS4I4S6</accession>
<dbReference type="EMBL" id="JAGGKV010000017">
    <property type="protein sequence ID" value="MBP1965932.1"/>
    <property type="molecule type" value="Genomic_DNA"/>
</dbReference>
<reference evidence="2 3" key="1">
    <citation type="submission" date="2021-03" db="EMBL/GenBank/DDBJ databases">
        <title>Genomic Encyclopedia of Type Strains, Phase IV (KMG-IV): sequencing the most valuable type-strain genomes for metagenomic binning, comparative biology and taxonomic classification.</title>
        <authorList>
            <person name="Goeker M."/>
        </authorList>
    </citation>
    <scope>NUCLEOTIDE SEQUENCE [LARGE SCALE GENOMIC DNA]</scope>
    <source>
        <strain evidence="2 3">DSM 24950</strain>
    </source>
</reference>
<dbReference type="EC" id="3.1.3.16" evidence="2"/>
<dbReference type="InterPro" id="IPR050126">
    <property type="entry name" value="Ap4A_hydrolase"/>
</dbReference>
<evidence type="ECO:0000259" key="1">
    <source>
        <dbReference type="Pfam" id="PF00149"/>
    </source>
</evidence>
<sequence>MKRTLVVSDIHGCVDEFKQLLVKVNFNAEEDQLVLLGDYVDRGPDSRGAVEYVMSLVREKGAIALKGNHDQRFVDVLGEVDPLTEMKFFEHGGIQTFQSFCGSNNLDLKQSKERILGTCRDHIDFLSSLPLFHEDEGHIYVHAGLNPTYIDWKTQPERDFLWIRAPFVQQRTVVKKTVVFGHTPAKDIHGKADVWFDRDKIGIDGGCAYGFQINCLEIKGNNQYTTHSVASKGSWK</sequence>
<comment type="caution">
    <text evidence="2">The sequence shown here is derived from an EMBL/GenBank/DDBJ whole genome shotgun (WGS) entry which is preliminary data.</text>
</comment>
<proteinExistence type="predicted"/>
<dbReference type="GO" id="GO:0004722">
    <property type="term" value="F:protein serine/threonine phosphatase activity"/>
    <property type="evidence" value="ECO:0007669"/>
    <property type="project" value="UniProtKB-EC"/>
</dbReference>
<gene>
    <name evidence="2" type="ORF">J2Z65_005177</name>
</gene>
<dbReference type="PANTHER" id="PTHR42850:SF4">
    <property type="entry name" value="ZINC-DEPENDENT ENDOPOLYPHOSPHATASE"/>
    <property type="match status" value="1"/>
</dbReference>
<dbReference type="InterPro" id="IPR004843">
    <property type="entry name" value="Calcineurin-like_PHP"/>
</dbReference>
<organism evidence="2 3">
    <name type="scientific">Paenibacillus aceris</name>
    <dbReference type="NCBI Taxonomy" id="869555"/>
    <lineage>
        <taxon>Bacteria</taxon>
        <taxon>Bacillati</taxon>
        <taxon>Bacillota</taxon>
        <taxon>Bacilli</taxon>
        <taxon>Bacillales</taxon>
        <taxon>Paenibacillaceae</taxon>
        <taxon>Paenibacillus</taxon>
    </lineage>
</organism>
<feature type="domain" description="Calcineurin-like phosphoesterase" evidence="1">
    <location>
        <begin position="3"/>
        <end position="194"/>
    </location>
</feature>
<dbReference type="Gene3D" id="3.60.21.10">
    <property type="match status" value="1"/>
</dbReference>
<protein>
    <submittedName>
        <fullName evidence="2">Serine/threonine protein phosphatase 1</fullName>
        <ecNumber evidence="2">3.1.3.16</ecNumber>
    </submittedName>
</protein>
<evidence type="ECO:0000313" key="3">
    <source>
        <dbReference type="Proteomes" id="UP001519344"/>
    </source>
</evidence>
<dbReference type="RefSeq" id="WP_167055726.1">
    <property type="nucleotide sequence ID" value="NZ_JAAOZR010000011.1"/>
</dbReference>
<evidence type="ECO:0000313" key="2">
    <source>
        <dbReference type="EMBL" id="MBP1965932.1"/>
    </source>
</evidence>
<dbReference type="InterPro" id="IPR029052">
    <property type="entry name" value="Metallo-depent_PP-like"/>
</dbReference>